<comment type="caution">
    <text evidence="1">The sequence shown here is derived from an EMBL/GenBank/DDBJ whole genome shotgun (WGS) entry which is preliminary data.</text>
</comment>
<dbReference type="Pfam" id="PF05534">
    <property type="entry name" value="HicB"/>
    <property type="match status" value="1"/>
</dbReference>
<keyword evidence="2" id="KW-1185">Reference proteome</keyword>
<reference evidence="1 2" key="1">
    <citation type="submission" date="2021-06" db="EMBL/GenBank/DDBJ databases">
        <authorList>
            <person name="Sun Q."/>
            <person name="Li D."/>
        </authorList>
    </citation>
    <scope>NUCLEOTIDE SEQUENCE [LARGE SCALE GENOMIC DNA]</scope>
    <source>
        <strain evidence="1 2">MSJd-7</strain>
    </source>
</reference>
<proteinExistence type="predicted"/>
<protein>
    <submittedName>
        <fullName evidence="1">Type II toxin-antitoxin system HicB family antitoxin</fullName>
    </submittedName>
</protein>
<organism evidence="1 2">
    <name type="scientific">Butyricicoccus intestinisimiae</name>
    <dbReference type="NCBI Taxonomy" id="2841509"/>
    <lineage>
        <taxon>Bacteria</taxon>
        <taxon>Bacillati</taxon>
        <taxon>Bacillota</taxon>
        <taxon>Clostridia</taxon>
        <taxon>Eubacteriales</taxon>
        <taxon>Butyricicoccaceae</taxon>
        <taxon>Butyricicoccus</taxon>
    </lineage>
</organism>
<dbReference type="EMBL" id="JAHLQI010000001">
    <property type="protein sequence ID" value="MBU5489392.1"/>
    <property type="molecule type" value="Genomic_DNA"/>
</dbReference>
<gene>
    <name evidence="1" type="ORF">KQI75_01905</name>
</gene>
<accession>A0ABS6ENX3</accession>
<name>A0ABS6ENX3_9FIRM</name>
<sequence>MNNTIQYKGYVGSVEFSEENGVFYGKVMGIRSLISYEGENAKELLDDFHGAIDDYLETCKTEGKEPEIAFKGSFNVRLSPELHKKLFIYATAHQISINKYIEDTLADSPAAQITLV</sequence>
<dbReference type="Proteomes" id="UP000783588">
    <property type="component" value="Unassembled WGS sequence"/>
</dbReference>
<dbReference type="InterPro" id="IPR008651">
    <property type="entry name" value="Uncharacterised_HicB"/>
</dbReference>
<evidence type="ECO:0000313" key="2">
    <source>
        <dbReference type="Proteomes" id="UP000783588"/>
    </source>
</evidence>
<evidence type="ECO:0000313" key="1">
    <source>
        <dbReference type="EMBL" id="MBU5489392.1"/>
    </source>
</evidence>